<sequence length="228" mass="25218">MQENPVHFGHHIRILRVRNAAKNMEVPGNDWKSFPLRRIMYKTGSGITRSNPGNDALFIRLFTIMEEIREEQLSQRQMLQTLLSRQGKLSQKEVDIELLDDIELPFQTVAALQQLEIMLNEKATQKVMLKDRHSEAGFQKTASSADRNQTGDPLSIGPNTGAAEMSDKAAVDMMAKNEIVDVVESLLSAETLPVLPSYTQLPTPGPPPSTSSTTICITTKTGTDIISG</sequence>
<feature type="compositionally biased region" description="Polar residues" evidence="1">
    <location>
        <begin position="140"/>
        <end position="152"/>
    </location>
</feature>
<dbReference type="EMBL" id="JAODUP010000853">
    <property type="protein sequence ID" value="KAK2143331.1"/>
    <property type="molecule type" value="Genomic_DNA"/>
</dbReference>
<gene>
    <name evidence="2" type="ORF">LSH36_853g00040</name>
</gene>
<protein>
    <submittedName>
        <fullName evidence="2">Uncharacterized protein</fullName>
    </submittedName>
</protein>
<name>A0AAD9IZ98_9ANNE</name>
<dbReference type="AlphaFoldDB" id="A0AAD9IZ98"/>
<evidence type="ECO:0000313" key="2">
    <source>
        <dbReference type="EMBL" id="KAK2143331.1"/>
    </source>
</evidence>
<proteinExistence type="predicted"/>
<dbReference type="Proteomes" id="UP001208570">
    <property type="component" value="Unassembled WGS sequence"/>
</dbReference>
<keyword evidence="3" id="KW-1185">Reference proteome</keyword>
<feature type="region of interest" description="Disordered" evidence="1">
    <location>
        <begin position="135"/>
        <end position="162"/>
    </location>
</feature>
<evidence type="ECO:0000313" key="3">
    <source>
        <dbReference type="Proteomes" id="UP001208570"/>
    </source>
</evidence>
<organism evidence="2 3">
    <name type="scientific">Paralvinella palmiformis</name>
    <dbReference type="NCBI Taxonomy" id="53620"/>
    <lineage>
        <taxon>Eukaryota</taxon>
        <taxon>Metazoa</taxon>
        <taxon>Spiralia</taxon>
        <taxon>Lophotrochozoa</taxon>
        <taxon>Annelida</taxon>
        <taxon>Polychaeta</taxon>
        <taxon>Sedentaria</taxon>
        <taxon>Canalipalpata</taxon>
        <taxon>Terebellida</taxon>
        <taxon>Terebelliformia</taxon>
        <taxon>Alvinellidae</taxon>
        <taxon>Paralvinella</taxon>
    </lineage>
</organism>
<evidence type="ECO:0000256" key="1">
    <source>
        <dbReference type="SAM" id="MobiDB-lite"/>
    </source>
</evidence>
<reference evidence="2" key="1">
    <citation type="journal article" date="2023" name="Mol. Biol. Evol.">
        <title>Third-Generation Sequencing Reveals the Adaptive Role of the Epigenome in Three Deep-Sea Polychaetes.</title>
        <authorList>
            <person name="Perez M."/>
            <person name="Aroh O."/>
            <person name="Sun Y."/>
            <person name="Lan Y."/>
            <person name="Juniper S.K."/>
            <person name="Young C.R."/>
            <person name="Angers B."/>
            <person name="Qian P.Y."/>
        </authorList>
    </citation>
    <scope>NUCLEOTIDE SEQUENCE</scope>
    <source>
        <strain evidence="2">P08H-3</strain>
    </source>
</reference>
<comment type="caution">
    <text evidence="2">The sequence shown here is derived from an EMBL/GenBank/DDBJ whole genome shotgun (WGS) entry which is preliminary data.</text>
</comment>
<accession>A0AAD9IZ98</accession>